<evidence type="ECO:0000313" key="23">
    <source>
        <dbReference type="Proteomes" id="UP000314986"/>
    </source>
</evidence>
<protein>
    <recommendedName>
        <fullName evidence="16">U3 small nucleolar RNA-interacting protein 2</fullName>
    </recommendedName>
    <alternativeName>
        <fullName evidence="18">RRP9 homolog</fullName>
    </alternativeName>
    <alternativeName>
        <fullName evidence="17">U3 small nucleolar ribonucleoprotein-associated 55 kDa protein</fullName>
    </alternativeName>
</protein>
<dbReference type="GO" id="GO:0032040">
    <property type="term" value="C:small-subunit processome"/>
    <property type="evidence" value="ECO:0007669"/>
    <property type="project" value="TreeGrafter"/>
</dbReference>
<dbReference type="PANTHER" id="PTHR19865:SF0">
    <property type="entry name" value="U3 SMALL NUCLEOLAR RNA-INTERACTING PROTEIN 2"/>
    <property type="match status" value="1"/>
</dbReference>
<evidence type="ECO:0000256" key="4">
    <source>
        <dbReference type="ARBA" id="ARBA00022499"/>
    </source>
</evidence>
<keyword evidence="11" id="KW-0007">Acetylation</keyword>
<dbReference type="STRING" id="7868.ENSCMIP00000002157"/>
<proteinExistence type="evidence at transcript level"/>
<keyword evidence="3" id="KW-0488">Methylation</keyword>
<dbReference type="EMBL" id="JW867540">
    <property type="protein sequence ID" value="AFP00058.1"/>
    <property type="molecule type" value="mRNA"/>
</dbReference>
<dbReference type="OrthoDB" id="189968at2759"/>
<evidence type="ECO:0000256" key="5">
    <source>
        <dbReference type="ARBA" id="ARBA00022552"/>
    </source>
</evidence>
<keyword evidence="23" id="KW-1185">Reference proteome</keyword>
<dbReference type="SMART" id="SM00320">
    <property type="entry name" value="WD40"/>
    <property type="match status" value="7"/>
</dbReference>
<dbReference type="Proteomes" id="UP000314986">
    <property type="component" value="Unassembled WGS sequence"/>
</dbReference>
<dbReference type="OMA" id="CSLRIWK"/>
<dbReference type="Pfam" id="PF00400">
    <property type="entry name" value="WD40"/>
    <property type="match status" value="7"/>
</dbReference>
<reference evidence="21 23" key="3">
    <citation type="journal article" date="2014" name="Nature">
        <title>Elephant shark genome provides unique insights into gnathostome evolution.</title>
        <authorList>
            <consortium name="International Elephant Shark Genome Sequencing Consortium"/>
            <person name="Venkatesh B."/>
            <person name="Lee A.P."/>
            <person name="Ravi V."/>
            <person name="Maurya A.K."/>
            <person name="Lian M.M."/>
            <person name="Swann J.B."/>
            <person name="Ohta Y."/>
            <person name="Flajnik M.F."/>
            <person name="Sutoh Y."/>
            <person name="Kasahara M."/>
            <person name="Hoon S."/>
            <person name="Gangu V."/>
            <person name="Roy S.W."/>
            <person name="Irimia M."/>
            <person name="Korzh V."/>
            <person name="Kondrychyn I."/>
            <person name="Lim Z.W."/>
            <person name="Tay B.H."/>
            <person name="Tohari S."/>
            <person name="Kong K.W."/>
            <person name="Ho S."/>
            <person name="Lorente-Galdos B."/>
            <person name="Quilez J."/>
            <person name="Marques-Bonet T."/>
            <person name="Raney B.J."/>
            <person name="Ingham P.W."/>
            <person name="Tay A."/>
            <person name="Hillier L.W."/>
            <person name="Minx P."/>
            <person name="Boehm T."/>
            <person name="Wilson R.K."/>
            <person name="Brenner S."/>
            <person name="Warren W.C."/>
        </authorList>
    </citation>
    <scope>NUCLEOTIDE SEQUENCE</scope>
    <source>
        <tissue evidence="21">Testis</tissue>
    </source>
</reference>
<dbReference type="PROSITE" id="PS00678">
    <property type="entry name" value="WD_REPEATS_1"/>
    <property type="match status" value="1"/>
</dbReference>
<evidence type="ECO:0000256" key="14">
    <source>
        <dbReference type="ARBA" id="ARBA00055322"/>
    </source>
</evidence>
<dbReference type="InterPro" id="IPR036322">
    <property type="entry name" value="WD40_repeat_dom_sf"/>
</dbReference>
<evidence type="ECO:0000256" key="3">
    <source>
        <dbReference type="ARBA" id="ARBA00022481"/>
    </source>
</evidence>
<evidence type="ECO:0000256" key="9">
    <source>
        <dbReference type="ARBA" id="ARBA00022843"/>
    </source>
</evidence>
<dbReference type="PRINTS" id="PR00320">
    <property type="entry name" value="GPROTEINBRPT"/>
</dbReference>
<evidence type="ECO:0000313" key="21">
    <source>
        <dbReference type="EMBL" id="AFP00058.1"/>
    </source>
</evidence>
<keyword evidence="7 19" id="KW-0853">WD repeat</keyword>
<evidence type="ECO:0000256" key="17">
    <source>
        <dbReference type="ARBA" id="ARBA00076054"/>
    </source>
</evidence>
<keyword evidence="8" id="KW-0677">Repeat</keyword>
<dbReference type="InterPro" id="IPR015943">
    <property type="entry name" value="WD40/YVTN_repeat-like_dom_sf"/>
</dbReference>
<evidence type="ECO:0000256" key="20">
    <source>
        <dbReference type="SAM" id="MobiDB-lite"/>
    </source>
</evidence>
<evidence type="ECO:0000256" key="12">
    <source>
        <dbReference type="ARBA" id="ARBA00023242"/>
    </source>
</evidence>
<feature type="compositionally biased region" description="Basic residues" evidence="20">
    <location>
        <begin position="32"/>
        <end position="48"/>
    </location>
</feature>
<evidence type="ECO:0000256" key="2">
    <source>
        <dbReference type="ARBA" id="ARBA00006777"/>
    </source>
</evidence>
<keyword evidence="13" id="KW-0687">Ribonucleoprotein</keyword>
<dbReference type="InterPro" id="IPR039241">
    <property type="entry name" value="Rrp9-like"/>
</dbReference>
<dbReference type="GO" id="GO:0006364">
    <property type="term" value="P:rRNA processing"/>
    <property type="evidence" value="ECO:0007669"/>
    <property type="project" value="UniProtKB-KW"/>
</dbReference>
<keyword evidence="10" id="KW-0694">RNA-binding</keyword>
<dbReference type="SUPFAM" id="SSF50978">
    <property type="entry name" value="WD40 repeat-like"/>
    <property type="match status" value="1"/>
</dbReference>
<dbReference type="InterPro" id="IPR001680">
    <property type="entry name" value="WD40_rpt"/>
</dbReference>
<dbReference type="GeneID" id="103176761"/>
<dbReference type="CDD" id="cd00200">
    <property type="entry name" value="WD40"/>
    <property type="match status" value="1"/>
</dbReference>
<feature type="repeat" description="WD" evidence="19">
    <location>
        <begin position="241"/>
        <end position="282"/>
    </location>
</feature>
<evidence type="ECO:0000256" key="7">
    <source>
        <dbReference type="ARBA" id="ARBA00022574"/>
    </source>
</evidence>
<dbReference type="Ensembl" id="ENSCMIT00000002238.1">
    <property type="protein sequence ID" value="ENSCMIP00000002157.1"/>
    <property type="gene ID" value="ENSCMIG00000001242.1"/>
</dbReference>
<feature type="repeat" description="WD" evidence="19">
    <location>
        <begin position="283"/>
        <end position="324"/>
    </location>
</feature>
<evidence type="ECO:0000256" key="11">
    <source>
        <dbReference type="ARBA" id="ARBA00022990"/>
    </source>
</evidence>
<dbReference type="GeneTree" id="ENSGT00940000158328"/>
<gene>
    <name evidence="22" type="primary">rrp9</name>
</gene>
<sequence length="484" mass="53701">MAGGDGGFFIKRQRSRGAARDSGEGRGGSGGGKRKAGNAKDNVRKKFTAKLNEEISSDSETESGAKRRKDEQEDEIEETVQEKKLRLAKVYLAQLQQEEEEKAEEQLEGDQVGGRLEDEVLEQKGKLKRLVASGYLPPDPSEIRLLKGHQLPITCLVISADDKYIFSGSKDCSIIKWDVANGKKLHTIQGGRKGTEDKHVGHTAHILCMAISSDSKYLAAGDRNKMIMIWDPATCQHVYTFKGHKDAVSGLSFRKGTHQLYSASHDRSVKVWNVDQNAYVETLFGHQDVITGLDCLSRECCVTAGGRDRTVRVWKITEESQLLFYGHESSVDCIQLINEEYMLSGGDDGSLALWTVTKKKPLMTVRKAHGIHGASGMEQPYWISSVAALLNSDLVASGSHDSRIRLWKCGAGFKKLEPLFDIPMAGFVNCLKFSTSGNFLVSGVGQEHRLGRWWRIKEAKNGIYIIPLRKKEQTDVTKEQVTAV</sequence>
<accession>V9KP56</accession>
<keyword evidence="12" id="KW-0539">Nucleus</keyword>
<evidence type="ECO:0000256" key="6">
    <source>
        <dbReference type="ARBA" id="ARBA00022553"/>
    </source>
</evidence>
<dbReference type="AlphaFoldDB" id="V9KP56"/>
<comment type="function">
    <text evidence="14">Component of a nucleolar small nuclear ribonucleoprotein particle (snoRNP) thought to participate in the processing and modification of pre-ribosomal RNA (pre-rRNA). Part of the small subunit (SSU) processome, first precursor of the small eukaryotic ribosomal subunit. During the assembly of the SSU processome in the nucleolus, many ribosome biogenesis factors, an RNA chaperone and ribosomal proteins associate with the nascent pre-rRNA and work in concert to generate RNA folding, modifications, rearrangements and cleavage as well as targeted degradation of pre-ribosomal RNA by the RNA exosome.</text>
</comment>
<feature type="repeat" description="WD" evidence="19">
    <location>
        <begin position="199"/>
        <end position="240"/>
    </location>
</feature>
<evidence type="ECO:0000256" key="19">
    <source>
        <dbReference type="PROSITE-ProRule" id="PRU00221"/>
    </source>
</evidence>
<keyword evidence="6" id="KW-0597">Phosphoprotein</keyword>
<keyword evidence="4" id="KW-1017">Isopeptide bond</keyword>
<evidence type="ECO:0000256" key="1">
    <source>
        <dbReference type="ARBA" id="ARBA00004604"/>
    </source>
</evidence>
<dbReference type="RefSeq" id="XP_007888704.1">
    <property type="nucleotide sequence ID" value="XM_007890513.2"/>
</dbReference>
<name>V9KP56_CALMI</name>
<organism evidence="21">
    <name type="scientific">Callorhinchus milii</name>
    <name type="common">Ghost shark</name>
    <dbReference type="NCBI Taxonomy" id="7868"/>
    <lineage>
        <taxon>Eukaryota</taxon>
        <taxon>Metazoa</taxon>
        <taxon>Chordata</taxon>
        <taxon>Craniata</taxon>
        <taxon>Vertebrata</taxon>
        <taxon>Chondrichthyes</taxon>
        <taxon>Holocephali</taxon>
        <taxon>Chimaeriformes</taxon>
        <taxon>Callorhinchidae</taxon>
        <taxon>Callorhinchus</taxon>
    </lineage>
</organism>
<dbReference type="InterPro" id="IPR020472">
    <property type="entry name" value="WD40_PAC1"/>
</dbReference>
<dbReference type="KEGG" id="cmk:103176761"/>
<evidence type="ECO:0000256" key="15">
    <source>
        <dbReference type="ARBA" id="ARBA00065513"/>
    </source>
</evidence>
<feature type="region of interest" description="Disordered" evidence="20">
    <location>
        <begin position="1"/>
        <end position="77"/>
    </location>
</feature>
<evidence type="ECO:0000313" key="22">
    <source>
        <dbReference type="Ensembl" id="ENSCMIP00000002157.1"/>
    </source>
</evidence>
<evidence type="ECO:0000256" key="10">
    <source>
        <dbReference type="ARBA" id="ARBA00022884"/>
    </source>
</evidence>
<comment type="subunit">
    <text evidence="15">Interacts specifically with the U3 small nucleolar RNA (U3 snoRNA). Binds a sub-fragment of the U3 snoRNA surrounding the B/C motif (3UBC). This association with the U3BC RNA is dependent on the binding of a protein called 15.5K to the box B/C motif. The association of the protein with the U3BC RNA was found to be also dependent on a conserved RNA structure that flanks the box B/C motif. Part of the small subunit (SSU) processome, composed of more than 70 proteins and the RNA chaperone small nucleolar RNA (snoRNA) U3.</text>
</comment>
<dbReference type="Gene3D" id="2.130.10.10">
    <property type="entry name" value="YVTN repeat-like/Quinoprotein amine dehydrogenase"/>
    <property type="match status" value="1"/>
</dbReference>
<keyword evidence="5" id="KW-0698">rRNA processing</keyword>
<dbReference type="PROSITE" id="PS50294">
    <property type="entry name" value="WD_REPEATS_REGION"/>
    <property type="match status" value="4"/>
</dbReference>
<feature type="repeat" description="WD" evidence="19">
    <location>
        <begin position="146"/>
        <end position="187"/>
    </location>
</feature>
<dbReference type="PROSITE" id="PS50082">
    <property type="entry name" value="WD_REPEATS_2"/>
    <property type="match status" value="5"/>
</dbReference>
<evidence type="ECO:0000256" key="16">
    <source>
        <dbReference type="ARBA" id="ARBA00074377"/>
    </source>
</evidence>
<comment type="similarity">
    <text evidence="2">Belongs to the WD repeat RRP9 family.</text>
</comment>
<evidence type="ECO:0000256" key="8">
    <source>
        <dbReference type="ARBA" id="ARBA00022737"/>
    </source>
</evidence>
<keyword evidence="9" id="KW-0832">Ubl conjugation</keyword>
<dbReference type="PANTHER" id="PTHR19865">
    <property type="entry name" value="U3 SMALL NUCLEOLAR RNA INTERACTING PROTEIN 2"/>
    <property type="match status" value="1"/>
</dbReference>
<dbReference type="GO" id="GO:0034511">
    <property type="term" value="F:U3 snoRNA binding"/>
    <property type="evidence" value="ECO:0007669"/>
    <property type="project" value="InterPro"/>
</dbReference>
<dbReference type="FunFam" id="2.130.10.10:FF:000143">
    <property type="entry name" value="U3 small nucleolar RNA-interacting protein 2 isoform X2"/>
    <property type="match status" value="1"/>
</dbReference>
<reference evidence="23" key="2">
    <citation type="journal article" date="2007" name="PLoS Biol.">
        <title>Survey sequencing and comparative analysis of the elephant shark (Callorhinchus milii) genome.</title>
        <authorList>
            <person name="Venkatesh B."/>
            <person name="Kirkness E.F."/>
            <person name="Loh Y.H."/>
            <person name="Halpern A.L."/>
            <person name="Lee A.P."/>
            <person name="Johnson J."/>
            <person name="Dandona N."/>
            <person name="Viswanathan L.D."/>
            <person name="Tay A."/>
            <person name="Venter J.C."/>
            <person name="Strausberg R.L."/>
            <person name="Brenner S."/>
        </authorList>
    </citation>
    <scope>NUCLEOTIDE SEQUENCE [LARGE SCALE GENOMIC DNA]</scope>
</reference>
<evidence type="ECO:0000256" key="18">
    <source>
        <dbReference type="ARBA" id="ARBA00077445"/>
    </source>
</evidence>
<dbReference type="CTD" id="9136"/>
<evidence type="ECO:0000256" key="13">
    <source>
        <dbReference type="ARBA" id="ARBA00023274"/>
    </source>
</evidence>
<reference evidence="23" key="1">
    <citation type="journal article" date="2006" name="Science">
        <title>Ancient noncoding elements conserved in the human genome.</title>
        <authorList>
            <person name="Venkatesh B."/>
            <person name="Kirkness E.F."/>
            <person name="Loh Y.H."/>
            <person name="Halpern A.L."/>
            <person name="Lee A.P."/>
            <person name="Johnson J."/>
            <person name="Dandona N."/>
            <person name="Viswanathan L.D."/>
            <person name="Tay A."/>
            <person name="Venter J.C."/>
            <person name="Strausberg R.L."/>
            <person name="Brenner S."/>
        </authorList>
    </citation>
    <scope>NUCLEOTIDE SEQUENCE [LARGE SCALE GENOMIC DNA]</scope>
</reference>
<reference evidence="22" key="4">
    <citation type="submission" date="2025-05" db="UniProtKB">
        <authorList>
            <consortium name="Ensembl"/>
        </authorList>
    </citation>
    <scope>IDENTIFICATION</scope>
</reference>
<feature type="repeat" description="WD" evidence="19">
    <location>
        <begin position="324"/>
        <end position="364"/>
    </location>
</feature>
<dbReference type="InterPro" id="IPR019775">
    <property type="entry name" value="WD40_repeat_CS"/>
</dbReference>
<comment type="subcellular location">
    <subcellularLocation>
        <location evidence="1">Nucleus</location>
        <location evidence="1">Nucleolus</location>
    </subcellularLocation>
</comment>